<feature type="compositionally biased region" description="Low complexity" evidence="2">
    <location>
        <begin position="1141"/>
        <end position="1151"/>
    </location>
</feature>
<feature type="region of interest" description="Disordered" evidence="2">
    <location>
        <begin position="1896"/>
        <end position="1930"/>
    </location>
</feature>
<feature type="compositionally biased region" description="Low complexity" evidence="2">
    <location>
        <begin position="2033"/>
        <end position="2095"/>
    </location>
</feature>
<dbReference type="Pfam" id="PF04717">
    <property type="entry name" value="Phage_base_V"/>
    <property type="match status" value="1"/>
</dbReference>
<feature type="region of interest" description="Disordered" evidence="2">
    <location>
        <begin position="1141"/>
        <end position="1180"/>
    </location>
</feature>
<feature type="region of interest" description="Disordered" evidence="2">
    <location>
        <begin position="1632"/>
        <end position="1663"/>
    </location>
</feature>
<feature type="region of interest" description="Disordered" evidence="2">
    <location>
        <begin position="1547"/>
        <end position="1594"/>
    </location>
</feature>
<feature type="compositionally biased region" description="Low complexity" evidence="2">
    <location>
        <begin position="2103"/>
        <end position="2195"/>
    </location>
</feature>
<feature type="domain" description="Gp5/Type VI secretion system Vgr protein OB-fold" evidence="3">
    <location>
        <begin position="463"/>
        <end position="512"/>
    </location>
</feature>
<evidence type="ECO:0000259" key="3">
    <source>
        <dbReference type="Pfam" id="PF04717"/>
    </source>
</evidence>
<dbReference type="SUPFAM" id="SSF69349">
    <property type="entry name" value="Phage fibre proteins"/>
    <property type="match status" value="1"/>
</dbReference>
<feature type="compositionally biased region" description="Low complexity" evidence="2">
    <location>
        <begin position="1092"/>
        <end position="1111"/>
    </location>
</feature>
<dbReference type="SUPFAM" id="SSF69279">
    <property type="entry name" value="Phage tail proteins"/>
    <property type="match status" value="2"/>
</dbReference>
<sequence>MNALPSNASTYSSMNIATLSQQARMLRVSTPLDAELVAEQMTLREGVSRLFALTLDCLAASAELDVASLLGKEISVSLLQADGSMRRWHAVVEGVDALGADGGLARYRLHAAPWMAALALRRDSFIYQDKSVQDIVSEIFADYPQAAFAFELSEALPPLAACTQYRESDLQFVERILAEAGLCYRFEHQQDAGQAAAGGARHRVVIFDAGAARPEDPSSPLRFHRSDATETRDSITHFSASQAVRPNAVARAAWNERNLTAHAAQSRSQVQVEALPVLEDYDYAGHGRYADDDAAEQSAARSLRTHESRMVRFEGAGTARSLAPGRLFAMSQHERYAEGGGGQAVDELAGNRYVLLEVVHEATNNLGSQAAQVVSSADMERGTYRNRFTAQPEAAALMPAWRPRPTAPEGLAAVVVSASDAPITSDRDLRVKVQFPWQRGDKPVSGGLPHKTHGDGSGNAPGDDRSGTWLRVAGSQAGPNWGAHHLPRGGTEVIVEFIDGDIDRPVIAGQLYNDADLPPWSAGEEAEANHAGVLSGWHSHGLDGAGRNQWVFDDTRGKLRTRLASSTAATQLGLGHLVEQDLDDANRGQWRGTGFELRSDAWTVVRSGQGMLVSATAREQAKSTQADAQEALLLLRGAQDASRRLNDSAGQHQARPMAAADGYDELLKALDAEQDGRYTAQVNGQAAGKAANGQRTDTAAVERINGPHLLIDTPNSLNLATPASAVLHAGEHLHATAQSDAHVAAQQTYSAVSARSASIFAQQGPLRAISAQAPVSLHAHTDILEALAGQDITVTSSAEGIEILGNQRVTLQAAGGSVTLDGADIVFKGPGLFSVKGATHNFVGPGSDAAQLPALPSTTVDDPLIVSAELVHKDGAMASAAKKAASGLMAGFGGAASAGGGLGEALPNSVASLGQTAAGAASKLSQLAGQANTLAGLAKNPMGALSAAPGLLGNASPAMGGLLNTAKNTMGLVTQAKAIAANPMSALPAASGMLGSAAPGVGGMIDSAASAAGKVSQAAALIKDPTAALPAAADMLASVAPEGASSMISGAATFAGAGAAQGNAAGVAGAASAGATPASATAANAMPSTTGASSVAPANADSPSSAAGAAAQASGGSTASAQNAASPGIAADSSIADASAPSIAASPASPGTGNAATAVAQTGHAPQATQTVAAGSASGTPVANTAAGAAPAVDSSASSPMATAAPASVAASGSSAGEPAIASAGASSAAPTVAGAGASATAPSMASASTSSVAGAGAPSVAPTIAGAGASAVAPSIAGASASSVAGAGASAVAPTVASAGASSITPSVVGASASSVVGAGASAVAPSIAGAGAASIASASASSVTPSIASAGVSSFAPSMAGIDTATATPSFAGDGAASISPAMATAGASSVMADGAAVGTSSLAPSVAPTTSSFDAPSLASASDAVAAPVTDFASNPFAAPAATMATSPATAPDLTASTDSTALPGVAATATNTQATVAMGNVWENATPAQTSIAGDLATSAANISEAKTAMPADAARFASQTATLSGAGIGTIAALAGSRGSTQNAAAATPANDQPPGLSHPPSQATTDVSSMSTRAQDNPPSETTANSALVTSDVAPATSLDSANGNGLPAAISSTLGAATTLRARAEANGQAQDADTTEASRSYEGAPPAIGTASASDAARNVDASLTSASTTSHFGHGETSAFVAAAATTASAAAVSATRHNGDATHPASSASDAGGEQFNVAGQTHAGTPSDAKTPASLSFAQTGAPIKREAAPIGASSDGRDTQTQSALPDAALLASVAATAGALFASTANAASDTAQAASSATGADGALSGIGSVGHVDMQTSVTSADTGWVNAANGATPTSAPRVMQDDALTQLASADANKGLATLTPPGATSDTNVLMASSAPLSSTVSDATPSMTPGLTAQTPGFVPSSQANLPQGVGVPGASGAGALNVPGTQPSVGVNAAAGAAGAGLGASSGSAASATTAAANTTPASTSAIAQPGGIATPASTGAGDATLAGVTGNGAAPAASNAAVSSSAATAHASSTGAVGGTANASAPAGSSAGATTSTAASAPAGSPTASGGAPSNAPASADASTNATANASSPTDGAAQAPASASRTGTASTNASTNATAATGASTNASTNATAATGASTDAPTNATAATNASTNAPTNATTATSASTNAPSNATSASPLGGNNAPISTASPATAPATGAAITTAPVAAAPSTPDSVLGSATARAAGMSETTPATSATDLSAVGGAGASAAGASSGSGAVGIGAVAAGGGLATFAQQASTASTALSGASTFAAGGVSANVSAAIVPVMTQALNASGDRMAALSSAVDTLFTLPDVKQANIPSVAGAILSMPGLSSSSVPSVVGAILQSPTLATETLPKVAEVLMKIPGVADSPLPQIARDVLDSVGLGPVARTQGTNLPGGTPPASGSGRVVPGVSTYRARQDGARLQYVNLEQVAERWNDGSALTTTERQSNRPRIHVEFNRPGQHRFTITVKADPANLPYSARERGRRASYQEPHSNPRSYVTNADGKRIVDDIALPAAGLNLYLFEVRDERGQLIKTERVETVRRLYIQEVMCMSAHPAGHLADVTPVTAEFARHGIDMIQLPRLQFRGRSAVDAADSPESQQAIMNAVRGVYANSPGKQREPYTLVVCHVDRLAAPGVSGDMRLPVPAGPGGRVMTVPIVNDDRSQSSLWYEFDASDDWLVHARYLYRDASGAERSLSIPRHLITPIREANGSVWSVSVDLTRLSPTPLTGVLNIQFNTVADSYAGLAITGTNLLFVSTLDPYEPNTQAYLTETLAHEMGHLLGMVPSGPDWPGLRNQDDSADDSKLDPPPHFYYNAGGHCYYGLPNQNGQYNEEIGQCVMYGITCANIHFCPSCSKAVRKVDCSEGWTAF</sequence>
<dbReference type="Gene3D" id="2.40.50.230">
    <property type="entry name" value="Gp5 N-terminal domain"/>
    <property type="match status" value="1"/>
</dbReference>
<evidence type="ECO:0008006" key="7">
    <source>
        <dbReference type="Google" id="ProtNLM"/>
    </source>
</evidence>
<reference evidence="5 6" key="1">
    <citation type="submission" date="2020-04" db="EMBL/GenBank/DDBJ databases">
        <authorList>
            <person name="De Canck E."/>
        </authorList>
    </citation>
    <scope>NUCLEOTIDE SEQUENCE [LARGE SCALE GENOMIC DNA]</scope>
    <source>
        <strain evidence="5 6">LMG 1861</strain>
    </source>
</reference>
<dbReference type="InterPro" id="IPR037026">
    <property type="entry name" value="Vgr_OB-fold_dom_sf"/>
</dbReference>
<gene>
    <name evidence="5" type="ORF">LMG1861_04172</name>
</gene>
<organism evidence="5 6">
    <name type="scientific">Achromobacter piechaudii</name>
    <dbReference type="NCBI Taxonomy" id="72556"/>
    <lineage>
        <taxon>Bacteria</taxon>
        <taxon>Pseudomonadati</taxon>
        <taxon>Pseudomonadota</taxon>
        <taxon>Betaproteobacteria</taxon>
        <taxon>Burkholderiales</taxon>
        <taxon>Alcaligenaceae</taxon>
        <taxon>Achromobacter</taxon>
    </lineage>
</organism>
<evidence type="ECO:0000256" key="2">
    <source>
        <dbReference type="SAM" id="MobiDB-lite"/>
    </source>
</evidence>
<feature type="compositionally biased region" description="Polar residues" evidence="2">
    <location>
        <begin position="1565"/>
        <end position="1594"/>
    </location>
</feature>
<dbReference type="Gene3D" id="4.10.220.110">
    <property type="match status" value="1"/>
</dbReference>
<dbReference type="Pfam" id="PF05954">
    <property type="entry name" value="Phage_GPD"/>
    <property type="match status" value="1"/>
</dbReference>
<evidence type="ECO:0000313" key="6">
    <source>
        <dbReference type="Proteomes" id="UP000494105"/>
    </source>
</evidence>
<dbReference type="SUPFAM" id="SSF55486">
    <property type="entry name" value="Metalloproteases ('zincins'), catalytic domain"/>
    <property type="match status" value="1"/>
</dbReference>
<dbReference type="EMBL" id="CADILD010000003">
    <property type="protein sequence ID" value="CAB3898638.1"/>
    <property type="molecule type" value="Genomic_DNA"/>
</dbReference>
<feature type="region of interest" description="Disordered" evidence="2">
    <location>
        <begin position="1083"/>
        <end position="1111"/>
    </location>
</feature>
<evidence type="ECO:0000256" key="1">
    <source>
        <dbReference type="ARBA" id="ARBA00005558"/>
    </source>
</evidence>
<feature type="compositionally biased region" description="Polar residues" evidence="2">
    <location>
        <begin position="1896"/>
        <end position="1925"/>
    </location>
</feature>
<dbReference type="SUPFAM" id="SSF69255">
    <property type="entry name" value="gp5 N-terminal domain-like"/>
    <property type="match status" value="1"/>
</dbReference>
<protein>
    <recommendedName>
        <fullName evidence="7">Rhs element Vgr protein</fullName>
    </recommendedName>
</protein>
<feature type="domain" description="Putative type VI secretion system Rhs element associated Vgr" evidence="4">
    <location>
        <begin position="542"/>
        <end position="649"/>
    </location>
</feature>
<accession>A0A6S7E765</accession>
<feature type="region of interest" description="Disordered" evidence="2">
    <location>
        <begin position="2033"/>
        <end position="2195"/>
    </location>
</feature>
<dbReference type="NCBIfam" id="TIGR01646">
    <property type="entry name" value="vgr_GE"/>
    <property type="match status" value="1"/>
</dbReference>
<feature type="region of interest" description="Disordered" evidence="2">
    <location>
        <begin position="438"/>
        <end position="470"/>
    </location>
</feature>
<dbReference type="NCBIfam" id="TIGR03361">
    <property type="entry name" value="VI_Rhs_Vgr"/>
    <property type="match status" value="1"/>
</dbReference>
<dbReference type="InterPro" id="IPR006533">
    <property type="entry name" value="T6SS_Vgr_RhsGE"/>
</dbReference>
<proteinExistence type="inferred from homology"/>
<dbReference type="Pfam" id="PF13296">
    <property type="entry name" value="T6SS_Vgr"/>
    <property type="match status" value="1"/>
</dbReference>
<dbReference type="Gene3D" id="3.55.50.10">
    <property type="entry name" value="Baseplate protein-like domains"/>
    <property type="match status" value="1"/>
</dbReference>
<comment type="similarity">
    <text evidence="1">Belongs to the VgrG protein family.</text>
</comment>
<dbReference type="RefSeq" id="WP_175129497.1">
    <property type="nucleotide sequence ID" value="NZ_CADILD010000003.1"/>
</dbReference>
<dbReference type="Proteomes" id="UP000494105">
    <property type="component" value="Unassembled WGS sequence"/>
</dbReference>
<evidence type="ECO:0000259" key="4">
    <source>
        <dbReference type="Pfam" id="PF13296"/>
    </source>
</evidence>
<dbReference type="Gene3D" id="2.30.110.50">
    <property type="match status" value="1"/>
</dbReference>
<feature type="compositionally biased region" description="Polar residues" evidence="2">
    <location>
        <begin position="1635"/>
        <end position="1646"/>
    </location>
</feature>
<dbReference type="InterPro" id="IPR006531">
    <property type="entry name" value="Gp5/Vgr_OB"/>
</dbReference>
<feature type="region of interest" description="Disordered" evidence="2">
    <location>
        <begin position="2413"/>
        <end position="2432"/>
    </location>
</feature>
<dbReference type="InterPro" id="IPR028244">
    <property type="entry name" value="T6SS_Rhs_Vgr_dom"/>
</dbReference>
<feature type="region of interest" description="Disordered" evidence="2">
    <location>
        <begin position="1704"/>
        <end position="1745"/>
    </location>
</feature>
<dbReference type="InterPro" id="IPR017847">
    <property type="entry name" value="T6SS_RhsGE_Vgr_subset"/>
</dbReference>
<name>A0A6S7E765_9BURK</name>
<evidence type="ECO:0000313" key="5">
    <source>
        <dbReference type="EMBL" id="CAB3898638.1"/>
    </source>
</evidence>